<dbReference type="KEGG" id="xya:ET471_12810"/>
<dbReference type="AlphaFoldDB" id="A0A4P6F5A4"/>
<sequence>MDPLATADPVADGDLVCSGKGCRDEAAWGLLWNNPKIHTPERRKVWLACDDHRAHLVTFLEARGFLKDVVPVADLDRFDPGQRP</sequence>
<evidence type="ECO:0000313" key="2">
    <source>
        <dbReference type="Proteomes" id="UP000292118"/>
    </source>
</evidence>
<protein>
    <recommendedName>
        <fullName evidence="3">Acetone carboxylase</fullName>
    </recommendedName>
</protein>
<organism evidence="1 2">
    <name type="scientific">Xylanimonas protaetiae</name>
    <dbReference type="NCBI Taxonomy" id="2509457"/>
    <lineage>
        <taxon>Bacteria</taxon>
        <taxon>Bacillati</taxon>
        <taxon>Actinomycetota</taxon>
        <taxon>Actinomycetes</taxon>
        <taxon>Micrococcales</taxon>
        <taxon>Promicromonosporaceae</taxon>
        <taxon>Xylanimonas</taxon>
    </lineage>
</organism>
<evidence type="ECO:0008006" key="3">
    <source>
        <dbReference type="Google" id="ProtNLM"/>
    </source>
</evidence>
<name>A0A4P6F5A4_9MICO</name>
<dbReference type="OrthoDB" id="5193525at2"/>
<dbReference type="EMBL" id="CP035493">
    <property type="protein sequence ID" value="QAY70794.1"/>
    <property type="molecule type" value="Genomic_DNA"/>
</dbReference>
<dbReference type="RefSeq" id="WP_129188890.1">
    <property type="nucleotide sequence ID" value="NZ_CP035493.1"/>
</dbReference>
<accession>A0A4P6F5A4</accession>
<proteinExistence type="predicted"/>
<keyword evidence="2" id="KW-1185">Reference proteome</keyword>
<gene>
    <name evidence="1" type="ORF">ET471_12810</name>
</gene>
<evidence type="ECO:0000313" key="1">
    <source>
        <dbReference type="EMBL" id="QAY70794.1"/>
    </source>
</evidence>
<reference evidence="1 2" key="1">
    <citation type="submission" date="2019-01" db="EMBL/GenBank/DDBJ databases">
        <title>Genome sequencing of strain FW10M-9.</title>
        <authorList>
            <person name="Heo J."/>
            <person name="Kim S.-J."/>
            <person name="Kim J.-S."/>
            <person name="Hong S.-B."/>
            <person name="Kwon S.-W."/>
        </authorList>
    </citation>
    <scope>NUCLEOTIDE SEQUENCE [LARGE SCALE GENOMIC DNA]</scope>
    <source>
        <strain evidence="1 2">FW10M-9</strain>
    </source>
</reference>
<dbReference type="Proteomes" id="UP000292118">
    <property type="component" value="Chromosome"/>
</dbReference>